<organism evidence="1">
    <name type="scientific">Anguilla anguilla</name>
    <name type="common">European freshwater eel</name>
    <name type="synonym">Muraena anguilla</name>
    <dbReference type="NCBI Taxonomy" id="7936"/>
    <lineage>
        <taxon>Eukaryota</taxon>
        <taxon>Metazoa</taxon>
        <taxon>Chordata</taxon>
        <taxon>Craniata</taxon>
        <taxon>Vertebrata</taxon>
        <taxon>Euteleostomi</taxon>
        <taxon>Actinopterygii</taxon>
        <taxon>Neopterygii</taxon>
        <taxon>Teleostei</taxon>
        <taxon>Anguilliformes</taxon>
        <taxon>Anguillidae</taxon>
        <taxon>Anguilla</taxon>
    </lineage>
</organism>
<proteinExistence type="predicted"/>
<name>A0A0E9P695_ANGAN</name>
<reference evidence="1" key="1">
    <citation type="submission" date="2014-11" db="EMBL/GenBank/DDBJ databases">
        <authorList>
            <person name="Amaro Gonzalez C."/>
        </authorList>
    </citation>
    <scope>NUCLEOTIDE SEQUENCE</scope>
</reference>
<accession>A0A0E9P695</accession>
<evidence type="ECO:0000313" key="1">
    <source>
        <dbReference type="EMBL" id="JAH00004.1"/>
    </source>
</evidence>
<sequence length="15" mass="1822">MSLRGTELSRYKFSF</sequence>
<protein>
    <submittedName>
        <fullName evidence="1">Uncharacterized protein</fullName>
    </submittedName>
</protein>
<dbReference type="EMBL" id="GBXM01108573">
    <property type="protein sequence ID" value="JAH00004.1"/>
    <property type="molecule type" value="Transcribed_RNA"/>
</dbReference>
<reference evidence="1" key="2">
    <citation type="journal article" date="2015" name="Fish Shellfish Immunol.">
        <title>Early steps in the European eel (Anguilla anguilla)-Vibrio vulnificus interaction in the gills: Role of the RtxA13 toxin.</title>
        <authorList>
            <person name="Callol A."/>
            <person name="Pajuelo D."/>
            <person name="Ebbesson L."/>
            <person name="Teles M."/>
            <person name="MacKenzie S."/>
            <person name="Amaro C."/>
        </authorList>
    </citation>
    <scope>NUCLEOTIDE SEQUENCE</scope>
</reference>